<reference evidence="2" key="1">
    <citation type="journal article" date="2021" name="PeerJ">
        <title>Extensive microbial diversity within the chicken gut microbiome revealed by metagenomics and culture.</title>
        <authorList>
            <person name="Gilroy R."/>
            <person name="Ravi A."/>
            <person name="Getino M."/>
            <person name="Pursley I."/>
            <person name="Horton D.L."/>
            <person name="Alikhan N.F."/>
            <person name="Baker D."/>
            <person name="Gharbi K."/>
            <person name="Hall N."/>
            <person name="Watson M."/>
            <person name="Adriaenssens E.M."/>
            <person name="Foster-Nyarko E."/>
            <person name="Jarju S."/>
            <person name="Secka A."/>
            <person name="Antonio M."/>
            <person name="Oren A."/>
            <person name="Chaudhuri R.R."/>
            <person name="La Ragione R."/>
            <person name="Hildebrand F."/>
            <person name="Pallen M.J."/>
        </authorList>
    </citation>
    <scope>NUCLEOTIDE SEQUENCE</scope>
    <source>
        <strain evidence="2">ChiGjej3B3-11674</strain>
    </source>
</reference>
<feature type="compositionally biased region" description="Polar residues" evidence="1">
    <location>
        <begin position="37"/>
        <end position="46"/>
    </location>
</feature>
<dbReference type="Proteomes" id="UP000823897">
    <property type="component" value="Unassembled WGS sequence"/>
</dbReference>
<organism evidence="2 3">
    <name type="scientific">Candidatus Mediterraneibacter tabaqchaliae</name>
    <dbReference type="NCBI Taxonomy" id="2838689"/>
    <lineage>
        <taxon>Bacteria</taxon>
        <taxon>Bacillati</taxon>
        <taxon>Bacillota</taxon>
        <taxon>Clostridia</taxon>
        <taxon>Lachnospirales</taxon>
        <taxon>Lachnospiraceae</taxon>
        <taxon>Mediterraneibacter</taxon>
    </lineage>
</organism>
<protein>
    <recommendedName>
        <fullName evidence="4">Glycosyl hydrolase family 98 putative carbohydrate-binding module domain-containing protein</fullName>
    </recommendedName>
</protein>
<comment type="caution">
    <text evidence="2">The sequence shown here is derived from an EMBL/GenBank/DDBJ whole genome shotgun (WGS) entry which is preliminary data.</text>
</comment>
<evidence type="ECO:0008006" key="4">
    <source>
        <dbReference type="Google" id="ProtNLM"/>
    </source>
</evidence>
<name>A0A9D2R4U3_9FIRM</name>
<sequence>MEKEVKAAVITGICAIIAAVIGGAMSGNGLKKAEYPESQSVIQQGTSGEVSSSESDGDIDDRTSVTGETIKIQTPYEDIFELSCLNEGKLDFIFPSKNVKDAMGNMYPAGYMLMYDGKQNSRSEATYPLNQKYSTLSGEIALCYDDKDIDEAVWVEFLEKGKIISKTDKISSDIRSVSFALDVSQISELTIHLNGGSDVAYLLTQGFYLE</sequence>
<dbReference type="EMBL" id="DWUV01000076">
    <property type="protein sequence ID" value="HJD33711.1"/>
    <property type="molecule type" value="Genomic_DNA"/>
</dbReference>
<evidence type="ECO:0000313" key="2">
    <source>
        <dbReference type="EMBL" id="HJD33711.1"/>
    </source>
</evidence>
<accession>A0A9D2R4U3</accession>
<gene>
    <name evidence="2" type="ORF">H9911_04115</name>
</gene>
<feature type="region of interest" description="Disordered" evidence="1">
    <location>
        <begin position="36"/>
        <end position="62"/>
    </location>
</feature>
<evidence type="ECO:0000256" key="1">
    <source>
        <dbReference type="SAM" id="MobiDB-lite"/>
    </source>
</evidence>
<proteinExistence type="predicted"/>
<reference evidence="2" key="2">
    <citation type="submission" date="2021-04" db="EMBL/GenBank/DDBJ databases">
        <authorList>
            <person name="Gilroy R."/>
        </authorList>
    </citation>
    <scope>NUCLEOTIDE SEQUENCE</scope>
    <source>
        <strain evidence="2">ChiGjej3B3-11674</strain>
    </source>
</reference>
<evidence type="ECO:0000313" key="3">
    <source>
        <dbReference type="Proteomes" id="UP000823897"/>
    </source>
</evidence>
<dbReference type="AlphaFoldDB" id="A0A9D2R4U3"/>